<keyword evidence="1" id="KW-1133">Transmembrane helix</keyword>
<reference evidence="2 3" key="1">
    <citation type="journal article" date="2014" name="Antonie Van Leeuwenhoek">
        <title>Fictibacillus enclensis sp. nov., isolated from marine sediment.</title>
        <authorList>
            <person name="Dastager S.G."/>
            <person name="Mawlankar R."/>
            <person name="Srinivasan K."/>
            <person name="Tang S.K."/>
            <person name="Lee J.C."/>
            <person name="Ramana V.V."/>
            <person name="Shouche Y.S."/>
        </authorList>
    </citation>
    <scope>NUCLEOTIDE SEQUENCE [LARGE SCALE GENOMIC DNA]</scope>
    <source>
        <strain evidence="2 3">NIO-1003</strain>
    </source>
</reference>
<keyword evidence="1" id="KW-0472">Membrane</keyword>
<comment type="caution">
    <text evidence="2">The sequence shown here is derived from an EMBL/GenBank/DDBJ whole genome shotgun (WGS) entry which is preliminary data.</text>
</comment>
<evidence type="ECO:0000313" key="2">
    <source>
        <dbReference type="EMBL" id="KSU82099.1"/>
    </source>
</evidence>
<protein>
    <submittedName>
        <fullName evidence="2">Uncharacterized protein</fullName>
    </submittedName>
</protein>
<evidence type="ECO:0000256" key="1">
    <source>
        <dbReference type="SAM" id="Phobius"/>
    </source>
</evidence>
<proteinExistence type="predicted"/>
<name>A0A0V8J524_9BACL</name>
<dbReference type="InterPro" id="IPR036259">
    <property type="entry name" value="MFS_trans_sf"/>
</dbReference>
<organism evidence="2 3">
    <name type="scientific">Fictibacillus enclensis</name>
    <dbReference type="NCBI Taxonomy" id="1017270"/>
    <lineage>
        <taxon>Bacteria</taxon>
        <taxon>Bacillati</taxon>
        <taxon>Bacillota</taxon>
        <taxon>Bacilli</taxon>
        <taxon>Bacillales</taxon>
        <taxon>Fictibacillaceae</taxon>
        <taxon>Fictibacillus</taxon>
    </lineage>
</organism>
<dbReference type="Proteomes" id="UP000054099">
    <property type="component" value="Unassembled WGS sequence"/>
</dbReference>
<evidence type="ECO:0000313" key="3">
    <source>
        <dbReference type="Proteomes" id="UP000054099"/>
    </source>
</evidence>
<dbReference type="SUPFAM" id="SSF103473">
    <property type="entry name" value="MFS general substrate transporter"/>
    <property type="match status" value="1"/>
</dbReference>
<keyword evidence="3" id="KW-1185">Reference proteome</keyword>
<accession>A0A0V8J524</accession>
<keyword evidence="1" id="KW-0812">Transmembrane</keyword>
<dbReference type="Gene3D" id="1.20.1250.20">
    <property type="entry name" value="MFS general substrate transporter like domains"/>
    <property type="match status" value="1"/>
</dbReference>
<sequence>MQCIFNYNVYYGYIRENEAIKVNSGKGKSFGWLDSYQKVAPLTTFKSVFASWNIWGNTLTYFLMNSVIYGILTWVLSYLVNAKGYSFMKHKEGRC</sequence>
<dbReference type="EMBL" id="LNQN01000005">
    <property type="protein sequence ID" value="KSU82099.1"/>
    <property type="molecule type" value="Genomic_DNA"/>
</dbReference>
<dbReference type="AlphaFoldDB" id="A0A0V8J524"/>
<gene>
    <name evidence="2" type="ORF">AS030_17680</name>
</gene>
<feature type="transmembrane region" description="Helical" evidence="1">
    <location>
        <begin position="59"/>
        <end position="80"/>
    </location>
</feature>